<sequence length="481" mass="54371">MKKIILFPVIAHRYSKNAGYMKMGAVAVCICLGIMICNGVHAQLVKTTIKTDAVLSKKRQSFDAYLRHGAVDAVFAEPLDSNTEFSYESACLTISQFQLQSPVVEQGLRKMLQAYDSLGYSTRRALLQAIYGVYPGSFIPEVKALLQRETVPRLFAMQALYISTDKWELAETMQLKQLIKTRFPGIDTLPLLNELQRYLVFEHAYRQQPAPSLQDLFLQQKKLDQKIIYSFQRWNRDYPGLAVIQNTDGSFARDSSGRLLVFRQLARASSNLPYFITNGNTPQGIYSIQGIAVSHNRLIGPTPNIQLAMPFELEKQYAKDSAARISTGDTLKRDRTGRVLYTDSLASRKFAFWHNGYDSGISMLNNYLRLLPASWRSYQPITEAFYAGLIGRSEIIAHGTTIDPNYFKNKSYYPLTPTEGCLCALETWNEQDGTLAYSDQFELANTFVSSPGTKGYLIVINIDNKETPVSREEIEQIINGR</sequence>
<reference evidence="1 2" key="1">
    <citation type="submission" date="2019-01" db="EMBL/GenBank/DDBJ databases">
        <title>Filimonas sp. strain TTM-71.</title>
        <authorList>
            <person name="Chen W.-M."/>
        </authorList>
    </citation>
    <scope>NUCLEOTIDE SEQUENCE [LARGE SCALE GENOMIC DNA]</scope>
    <source>
        <strain evidence="1 2">TTM-71</strain>
    </source>
</reference>
<dbReference type="Proteomes" id="UP000290545">
    <property type="component" value="Unassembled WGS sequence"/>
</dbReference>
<comment type="caution">
    <text evidence="1">The sequence shown here is derived from an EMBL/GenBank/DDBJ whole genome shotgun (WGS) entry which is preliminary data.</text>
</comment>
<evidence type="ECO:0000313" key="2">
    <source>
        <dbReference type="Proteomes" id="UP000290545"/>
    </source>
</evidence>
<evidence type="ECO:0000313" key="1">
    <source>
        <dbReference type="EMBL" id="RXK87147.1"/>
    </source>
</evidence>
<gene>
    <name evidence="1" type="ORF">ESB13_10315</name>
</gene>
<organism evidence="1 2">
    <name type="scientific">Filimonas effusa</name>
    <dbReference type="NCBI Taxonomy" id="2508721"/>
    <lineage>
        <taxon>Bacteria</taxon>
        <taxon>Pseudomonadati</taxon>
        <taxon>Bacteroidota</taxon>
        <taxon>Chitinophagia</taxon>
        <taxon>Chitinophagales</taxon>
        <taxon>Chitinophagaceae</taxon>
        <taxon>Filimonas</taxon>
    </lineage>
</organism>
<proteinExistence type="predicted"/>
<name>A0A4Q1DCF7_9BACT</name>
<protein>
    <submittedName>
        <fullName evidence="1">Uncharacterized protein</fullName>
    </submittedName>
</protein>
<keyword evidence="2" id="KW-1185">Reference proteome</keyword>
<dbReference type="RefSeq" id="WP_129002897.1">
    <property type="nucleotide sequence ID" value="NZ_SDHZ01000001.1"/>
</dbReference>
<dbReference type="EMBL" id="SDHZ01000001">
    <property type="protein sequence ID" value="RXK87147.1"/>
    <property type="molecule type" value="Genomic_DNA"/>
</dbReference>
<accession>A0A4Q1DCF7</accession>
<dbReference type="OrthoDB" id="525859at2"/>
<dbReference type="AlphaFoldDB" id="A0A4Q1DCF7"/>